<name>A0A5M6C9U0_9FLAO</name>
<organism evidence="2 3">
    <name type="scientific">Paenimyroides baculatum</name>
    <dbReference type="NCBI Taxonomy" id="2608000"/>
    <lineage>
        <taxon>Bacteria</taxon>
        <taxon>Pseudomonadati</taxon>
        <taxon>Bacteroidota</taxon>
        <taxon>Flavobacteriia</taxon>
        <taxon>Flavobacteriales</taxon>
        <taxon>Flavobacteriaceae</taxon>
        <taxon>Paenimyroides</taxon>
    </lineage>
</organism>
<dbReference type="EMBL" id="VWSG01000015">
    <property type="protein sequence ID" value="KAA5531878.1"/>
    <property type="molecule type" value="Genomic_DNA"/>
</dbReference>
<sequence>MPKFLKYILLVCGIVLFWISGDLIRGKGFDDALNDLIYSIGFMTTIAVLGYLFYIFVIKKDS</sequence>
<accession>A0A5M6C9U0</accession>
<protein>
    <submittedName>
        <fullName evidence="2">Uncharacterized protein</fullName>
    </submittedName>
</protein>
<evidence type="ECO:0000313" key="2">
    <source>
        <dbReference type="EMBL" id="KAA5531878.1"/>
    </source>
</evidence>
<keyword evidence="1" id="KW-1133">Transmembrane helix</keyword>
<dbReference type="RefSeq" id="WP_150014603.1">
    <property type="nucleotide sequence ID" value="NZ_VWSG01000015.1"/>
</dbReference>
<evidence type="ECO:0000256" key="1">
    <source>
        <dbReference type="SAM" id="Phobius"/>
    </source>
</evidence>
<dbReference type="Proteomes" id="UP000325141">
    <property type="component" value="Unassembled WGS sequence"/>
</dbReference>
<gene>
    <name evidence="2" type="ORF">F0460_14780</name>
</gene>
<keyword evidence="1" id="KW-0812">Transmembrane</keyword>
<feature type="transmembrane region" description="Helical" evidence="1">
    <location>
        <begin position="36"/>
        <end position="57"/>
    </location>
</feature>
<proteinExistence type="predicted"/>
<keyword evidence="1" id="KW-0472">Membrane</keyword>
<keyword evidence="3" id="KW-1185">Reference proteome</keyword>
<dbReference type="AlphaFoldDB" id="A0A5M6C9U0"/>
<evidence type="ECO:0000313" key="3">
    <source>
        <dbReference type="Proteomes" id="UP000325141"/>
    </source>
</evidence>
<comment type="caution">
    <text evidence="2">The sequence shown here is derived from an EMBL/GenBank/DDBJ whole genome shotgun (WGS) entry which is preliminary data.</text>
</comment>
<reference evidence="2 3" key="1">
    <citation type="submission" date="2019-09" db="EMBL/GenBank/DDBJ databases">
        <title>Genome sequence and assembly of Flavobacterium sp.</title>
        <authorList>
            <person name="Chhetri G."/>
        </authorList>
    </citation>
    <scope>NUCLEOTIDE SEQUENCE [LARGE SCALE GENOMIC DNA]</scope>
    <source>
        <strain evidence="2 3">SNL9</strain>
    </source>
</reference>